<dbReference type="EMBL" id="AF250284">
    <property type="protein sequence ID" value="AAG02983.1"/>
    <property type="molecule type" value="Genomic_DNA"/>
</dbReference>
<protein>
    <submittedName>
        <fullName evidence="2">AMVITR11</fullName>
    </submittedName>
</protein>
<keyword evidence="1" id="KW-1133">Transmembrane helix</keyword>
<feature type="transmembrane region" description="Helical" evidence="1">
    <location>
        <begin position="69"/>
        <end position="88"/>
    </location>
</feature>
<keyword evidence="3" id="KW-1185">Reference proteome</keyword>
<sequence>MSVNNINNYDNKICIDCYNKYKNEINKKKIQLPDLLILFIGYLFVLLSIFLTLYIIITLCIENFKIQYIILLICYILIMIGIYSIYAVKIDKIENATISFLIDVCKKHRHRRSSLPTYESLWPDTV</sequence>
<evidence type="ECO:0000313" key="3">
    <source>
        <dbReference type="Proteomes" id="UP000000872"/>
    </source>
</evidence>
<keyword evidence="1" id="KW-0472">Membrane</keyword>
<evidence type="ECO:0000256" key="1">
    <source>
        <dbReference type="SAM" id="Phobius"/>
    </source>
</evidence>
<keyword evidence="1" id="KW-0812">Transmembrane</keyword>
<gene>
    <name evidence="2" type="primary">AMVITR11</name>
</gene>
<feature type="transmembrane region" description="Helical" evidence="1">
    <location>
        <begin position="35"/>
        <end position="57"/>
    </location>
</feature>
<accession>Q9DHC3</accession>
<dbReference type="RefSeq" id="NP_064780.1">
    <property type="nucleotide sequence ID" value="NC_002520.1"/>
</dbReference>
<evidence type="ECO:0000313" key="2">
    <source>
        <dbReference type="EMBL" id="AAG02993.1"/>
    </source>
</evidence>
<dbReference type="Proteomes" id="UP000000872">
    <property type="component" value="Segment"/>
</dbReference>
<name>Q9DHC3_AMEPV</name>
<dbReference type="KEGG" id="vg:1494867"/>
<dbReference type="RefSeq" id="NP_065051.1">
    <property type="nucleotide sequence ID" value="NC_002520.1"/>
</dbReference>
<proteinExistence type="predicted"/>
<organismHost>
    <name type="scientific">Amsacta</name>
    <dbReference type="NCBI Taxonomy" id="340055"/>
</organismHost>
<dbReference type="EMBL" id="AF250284">
    <property type="protein sequence ID" value="AAG02993.1"/>
    <property type="molecule type" value="Genomic_DNA"/>
</dbReference>
<reference evidence="2 3" key="1">
    <citation type="journal article" date="2000" name="Virology">
        <title>Complete genomic sequence of the Amsacta moorei entomopoxvirus: analysis and comparison with other poxviruses.</title>
        <authorList>
            <person name="Bawden A.L."/>
            <person name="Glassberg K.J."/>
            <person name="Diggans J."/>
            <person name="Shaw R."/>
            <person name="Farmerie W."/>
            <person name="Moyer R.W."/>
        </authorList>
    </citation>
    <scope>NUCLEOTIDE SEQUENCE [LARGE SCALE GENOMIC DNA]</scope>
</reference>
<organism evidence="2 3">
    <name type="scientific">Amsacta moorei entomopoxvirus</name>
    <name type="common">AmEPV</name>
    <dbReference type="NCBI Taxonomy" id="28321"/>
    <lineage>
        <taxon>Viruses</taxon>
        <taxon>Varidnaviria</taxon>
        <taxon>Bamfordvirae</taxon>
        <taxon>Nucleocytoviricota</taxon>
        <taxon>Pokkesviricetes</taxon>
        <taxon>Chitovirales</taxon>
        <taxon>Poxviridae</taxon>
        <taxon>Entomopoxvirinae</taxon>
        <taxon>Betaentomopoxvirus</taxon>
    </lineage>
</organism>
<dbReference type="KEGG" id="vg:1494877"/>